<evidence type="ECO:0000256" key="13">
    <source>
        <dbReference type="PROSITE-ProRule" id="PRU00175"/>
    </source>
</evidence>
<keyword evidence="6 15" id="KW-0812">Transmembrane</keyword>
<dbReference type="GO" id="GO:0016020">
    <property type="term" value="C:membrane"/>
    <property type="evidence" value="ECO:0007669"/>
    <property type="project" value="UniProtKB-SubCell"/>
</dbReference>
<evidence type="ECO:0000256" key="5">
    <source>
        <dbReference type="ARBA" id="ARBA00022679"/>
    </source>
</evidence>
<evidence type="ECO:0000313" key="17">
    <source>
        <dbReference type="EMBL" id="PNR30878.1"/>
    </source>
</evidence>
<comment type="catalytic activity">
    <reaction evidence="1">
        <text>S-ubiquitinyl-[E2 ubiquitin-conjugating enzyme]-L-cysteine + [acceptor protein]-L-lysine = [E2 ubiquitin-conjugating enzyme]-L-cysteine + N(6)-ubiquitinyl-[acceptor protein]-L-lysine.</text>
        <dbReference type="EC" id="2.3.2.27"/>
    </reaction>
</comment>
<feature type="region of interest" description="Disordered" evidence="14">
    <location>
        <begin position="333"/>
        <end position="359"/>
    </location>
</feature>
<dbReference type="EnsemblPlants" id="Pp3c22_15530V3.2">
    <property type="protein sequence ID" value="Pp3c22_15530V3.2"/>
    <property type="gene ID" value="Pp3c22_15530"/>
</dbReference>
<gene>
    <name evidence="18" type="primary">LOC112275314</name>
    <name evidence="17" type="ORF">PHYPA_027194</name>
</gene>
<accession>A0A2K1INP7</accession>
<evidence type="ECO:0000256" key="4">
    <source>
        <dbReference type="ARBA" id="ARBA00012483"/>
    </source>
</evidence>
<dbReference type="GO" id="GO:0061630">
    <property type="term" value="F:ubiquitin protein ligase activity"/>
    <property type="evidence" value="ECO:0007669"/>
    <property type="project" value="UniProtKB-EC"/>
</dbReference>
<evidence type="ECO:0000313" key="19">
    <source>
        <dbReference type="Proteomes" id="UP000006727"/>
    </source>
</evidence>
<dbReference type="GeneID" id="112275314"/>
<dbReference type="EnsemblPlants" id="Pp3c22_15530V3.1">
    <property type="protein sequence ID" value="Pp3c22_15530V3.1"/>
    <property type="gene ID" value="Pp3c22_15530"/>
</dbReference>
<evidence type="ECO:0000256" key="14">
    <source>
        <dbReference type="SAM" id="MobiDB-lite"/>
    </source>
</evidence>
<dbReference type="EMBL" id="ABEU02000022">
    <property type="protein sequence ID" value="PNR30878.1"/>
    <property type="molecule type" value="Genomic_DNA"/>
</dbReference>
<protein>
    <recommendedName>
        <fullName evidence="4">RING-type E3 ubiquitin transferase</fullName>
        <ecNumber evidence="4">2.3.2.27</ecNumber>
    </recommendedName>
</protein>
<dbReference type="RefSeq" id="XP_024361338.1">
    <property type="nucleotide sequence ID" value="XM_024505570.2"/>
</dbReference>
<keyword evidence="7" id="KW-0479">Metal-binding</keyword>
<feature type="region of interest" description="Disordered" evidence="14">
    <location>
        <begin position="189"/>
        <end position="231"/>
    </location>
</feature>
<dbReference type="SUPFAM" id="SSF57850">
    <property type="entry name" value="RING/U-box"/>
    <property type="match status" value="1"/>
</dbReference>
<evidence type="ECO:0000256" key="6">
    <source>
        <dbReference type="ARBA" id="ARBA00022692"/>
    </source>
</evidence>
<dbReference type="PROSITE" id="PS50089">
    <property type="entry name" value="ZF_RING_2"/>
    <property type="match status" value="1"/>
</dbReference>
<keyword evidence="8 13" id="KW-0863">Zinc-finger</keyword>
<comment type="subcellular location">
    <subcellularLocation>
        <location evidence="2">Membrane</location>
        <topology evidence="2">Single-pass membrane protein</topology>
    </subcellularLocation>
</comment>
<dbReference type="STRING" id="3218.A0A2K1INP7"/>
<dbReference type="FunFam" id="3.30.40.10:FF:000187">
    <property type="entry name" value="E3 ubiquitin-protein ligase ATL6"/>
    <property type="match status" value="1"/>
</dbReference>
<evidence type="ECO:0000256" key="3">
    <source>
        <dbReference type="ARBA" id="ARBA00004906"/>
    </source>
</evidence>
<dbReference type="Proteomes" id="UP000006727">
    <property type="component" value="Chromosome 22"/>
</dbReference>
<keyword evidence="9" id="KW-0833">Ubl conjugation pathway</keyword>
<dbReference type="Gene3D" id="3.30.40.10">
    <property type="entry name" value="Zinc/RING finger domain, C3HC4 (zinc finger)"/>
    <property type="match status" value="1"/>
</dbReference>
<dbReference type="PANTHER" id="PTHR46913">
    <property type="entry name" value="RING-H2 FINGER PROTEIN ATL16"/>
    <property type="match status" value="1"/>
</dbReference>
<dbReference type="Gramene" id="Pp3c22_15530V3.2">
    <property type="protein sequence ID" value="Pp3c22_15530V3.2"/>
    <property type="gene ID" value="Pp3c22_15530"/>
</dbReference>
<evidence type="ECO:0000256" key="7">
    <source>
        <dbReference type="ARBA" id="ARBA00022723"/>
    </source>
</evidence>
<feature type="region of interest" description="Disordered" evidence="14">
    <location>
        <begin position="161"/>
        <end position="180"/>
    </location>
</feature>
<keyword evidence="11 15" id="KW-1133">Transmembrane helix</keyword>
<dbReference type="Gramene" id="Pp3c22_15530V3.1">
    <property type="protein sequence ID" value="Pp3c22_15530V3.1"/>
    <property type="gene ID" value="Pp3c22_15530"/>
</dbReference>
<dbReference type="AlphaFoldDB" id="A0A2K1INP7"/>
<reference evidence="17 19" key="2">
    <citation type="journal article" date="2018" name="Plant J.">
        <title>The Physcomitrella patens chromosome-scale assembly reveals moss genome structure and evolution.</title>
        <authorList>
            <person name="Lang D."/>
            <person name="Ullrich K.K."/>
            <person name="Murat F."/>
            <person name="Fuchs J."/>
            <person name="Jenkins J."/>
            <person name="Haas F.B."/>
            <person name="Piednoel M."/>
            <person name="Gundlach H."/>
            <person name="Van Bel M."/>
            <person name="Meyberg R."/>
            <person name="Vives C."/>
            <person name="Morata J."/>
            <person name="Symeonidi A."/>
            <person name="Hiss M."/>
            <person name="Muchero W."/>
            <person name="Kamisugi Y."/>
            <person name="Saleh O."/>
            <person name="Blanc G."/>
            <person name="Decker E.L."/>
            <person name="van Gessel N."/>
            <person name="Grimwood J."/>
            <person name="Hayes R.D."/>
            <person name="Graham S.W."/>
            <person name="Gunter L.E."/>
            <person name="McDaniel S.F."/>
            <person name="Hoernstein S.N.W."/>
            <person name="Larsson A."/>
            <person name="Li F.W."/>
            <person name="Perroud P.F."/>
            <person name="Phillips J."/>
            <person name="Ranjan P."/>
            <person name="Rokshar D.S."/>
            <person name="Rothfels C.J."/>
            <person name="Schneider L."/>
            <person name="Shu S."/>
            <person name="Stevenson D.W."/>
            <person name="Thummler F."/>
            <person name="Tillich M."/>
            <person name="Villarreal Aguilar J.C."/>
            <person name="Widiez T."/>
            <person name="Wong G.K."/>
            <person name="Wymore A."/>
            <person name="Zhang Y."/>
            <person name="Zimmer A.D."/>
            <person name="Quatrano R.S."/>
            <person name="Mayer K.F.X."/>
            <person name="Goodstein D."/>
            <person name="Casacuberta J.M."/>
            <person name="Vandepoele K."/>
            <person name="Reski R."/>
            <person name="Cuming A.C."/>
            <person name="Tuskan G.A."/>
            <person name="Maumus F."/>
            <person name="Salse J."/>
            <person name="Schmutz J."/>
            <person name="Rensing S.A."/>
        </authorList>
    </citation>
    <scope>NUCLEOTIDE SEQUENCE [LARGE SCALE GENOMIC DNA]</scope>
    <source>
        <strain evidence="18 19">cv. Gransden 2004</strain>
    </source>
</reference>
<keyword evidence="5" id="KW-0808">Transferase</keyword>
<evidence type="ECO:0000256" key="1">
    <source>
        <dbReference type="ARBA" id="ARBA00000900"/>
    </source>
</evidence>
<reference evidence="18" key="3">
    <citation type="submission" date="2020-12" db="UniProtKB">
        <authorList>
            <consortium name="EnsemblPlants"/>
        </authorList>
    </citation>
    <scope>IDENTIFICATION</scope>
</reference>
<dbReference type="SMART" id="SM00184">
    <property type="entry name" value="RING"/>
    <property type="match status" value="1"/>
</dbReference>
<dbReference type="PaxDb" id="3218-PP1S71_157V6.1"/>
<evidence type="ECO:0000259" key="16">
    <source>
        <dbReference type="PROSITE" id="PS50089"/>
    </source>
</evidence>
<reference evidence="17 19" key="1">
    <citation type="journal article" date="2008" name="Science">
        <title>The Physcomitrella genome reveals evolutionary insights into the conquest of land by plants.</title>
        <authorList>
            <person name="Rensing S."/>
            <person name="Lang D."/>
            <person name="Zimmer A."/>
            <person name="Terry A."/>
            <person name="Salamov A."/>
            <person name="Shapiro H."/>
            <person name="Nishiyama T."/>
            <person name="Perroud P.-F."/>
            <person name="Lindquist E."/>
            <person name="Kamisugi Y."/>
            <person name="Tanahashi T."/>
            <person name="Sakakibara K."/>
            <person name="Fujita T."/>
            <person name="Oishi K."/>
            <person name="Shin-I T."/>
            <person name="Kuroki Y."/>
            <person name="Toyoda A."/>
            <person name="Suzuki Y."/>
            <person name="Hashimoto A."/>
            <person name="Yamaguchi K."/>
            <person name="Sugano A."/>
            <person name="Kohara Y."/>
            <person name="Fujiyama A."/>
            <person name="Anterola A."/>
            <person name="Aoki S."/>
            <person name="Ashton N."/>
            <person name="Barbazuk W.B."/>
            <person name="Barker E."/>
            <person name="Bennetzen J."/>
            <person name="Bezanilla M."/>
            <person name="Blankenship R."/>
            <person name="Cho S.H."/>
            <person name="Dutcher S."/>
            <person name="Estelle M."/>
            <person name="Fawcett J.A."/>
            <person name="Gundlach H."/>
            <person name="Hanada K."/>
            <person name="Heyl A."/>
            <person name="Hicks K.A."/>
            <person name="Hugh J."/>
            <person name="Lohr M."/>
            <person name="Mayer K."/>
            <person name="Melkozernov A."/>
            <person name="Murata T."/>
            <person name="Nelson D."/>
            <person name="Pils B."/>
            <person name="Prigge M."/>
            <person name="Reiss B."/>
            <person name="Renner T."/>
            <person name="Rombauts S."/>
            <person name="Rushton P."/>
            <person name="Sanderfoot A."/>
            <person name="Schween G."/>
            <person name="Shiu S.-H."/>
            <person name="Stueber K."/>
            <person name="Theodoulou F.L."/>
            <person name="Tu H."/>
            <person name="Van de Peer Y."/>
            <person name="Verrier P.J."/>
            <person name="Waters E."/>
            <person name="Wood A."/>
            <person name="Yang L."/>
            <person name="Cove D."/>
            <person name="Cuming A."/>
            <person name="Hasebe M."/>
            <person name="Lucas S."/>
            <person name="Mishler D.B."/>
            <person name="Reski R."/>
            <person name="Grigoriev I."/>
            <person name="Quatrano R.S."/>
            <person name="Boore J.L."/>
        </authorList>
    </citation>
    <scope>NUCLEOTIDE SEQUENCE [LARGE SCALE GENOMIC DNA]</scope>
    <source>
        <strain evidence="18 19">cv. Gransden 2004</strain>
    </source>
</reference>
<dbReference type="EC" id="2.3.2.27" evidence="4"/>
<dbReference type="PANTHER" id="PTHR46913:SF1">
    <property type="entry name" value="RING-H2 FINGER PROTEIN ATL16"/>
    <property type="match status" value="1"/>
</dbReference>
<feature type="compositionally biased region" description="Polar residues" evidence="14">
    <location>
        <begin position="220"/>
        <end position="231"/>
    </location>
</feature>
<proteinExistence type="predicted"/>
<keyword evidence="19" id="KW-1185">Reference proteome</keyword>
<feature type="domain" description="RING-type" evidence="16">
    <location>
        <begin position="109"/>
        <end position="151"/>
    </location>
</feature>
<dbReference type="GO" id="GO:0008270">
    <property type="term" value="F:zinc ion binding"/>
    <property type="evidence" value="ECO:0007669"/>
    <property type="project" value="UniProtKB-KW"/>
</dbReference>
<keyword evidence="10" id="KW-0862">Zinc</keyword>
<evidence type="ECO:0000256" key="10">
    <source>
        <dbReference type="ARBA" id="ARBA00022833"/>
    </source>
</evidence>
<feature type="transmembrane region" description="Helical" evidence="15">
    <location>
        <begin position="36"/>
        <end position="59"/>
    </location>
</feature>
<evidence type="ECO:0000256" key="15">
    <source>
        <dbReference type="SAM" id="Phobius"/>
    </source>
</evidence>
<dbReference type="GO" id="GO:0016567">
    <property type="term" value="P:protein ubiquitination"/>
    <property type="evidence" value="ECO:0007669"/>
    <property type="project" value="InterPro"/>
</dbReference>
<evidence type="ECO:0000256" key="8">
    <source>
        <dbReference type="ARBA" id="ARBA00022771"/>
    </source>
</evidence>
<sequence>MSAPRMATPGEYSDYGRNPSPFTYSYNPMNSSRFKLTMAVIIIVLIGGCFILGFISVLIRKCMTEENSVRSVEQSRSWNSKTRGLDKATIDALPIVHCSDLDEKDDQECPVCLTNFEPEDGLRLLPACKHIFHQDCIDMWFDSHSTCPLCRASLRNQVGTENSNNAPGASREPVGSVPEVVENGDSDIELQPISDAPQEDARREAAPGATISREEERSSARGTLSRDSQTFKQAARGVVALERAESAGVPGGIPICRRKLPLPPSSTTGIRRASSLGTDLIALRTMLMGSETPASYRLTATRSAVPKSHAPSASWFPRPRSMDLGLIRNRYAQGNPTATDIDSRKSSTGASMSKAETSTVASERSWSDRWSLSSIRSAMFPLSRTTSDVSSGVNHRLPI</sequence>
<dbReference type="Gramene" id="Pp3c22_15530V3.3">
    <property type="protein sequence ID" value="Pp3c22_15530V3.3"/>
    <property type="gene ID" value="Pp3c22_15530"/>
</dbReference>
<dbReference type="EnsemblPlants" id="Pp3c22_15530V3.3">
    <property type="protein sequence ID" value="Pp3c22_15530V3.3"/>
    <property type="gene ID" value="Pp3c22_15530"/>
</dbReference>
<evidence type="ECO:0000256" key="9">
    <source>
        <dbReference type="ARBA" id="ARBA00022786"/>
    </source>
</evidence>
<evidence type="ECO:0000256" key="12">
    <source>
        <dbReference type="ARBA" id="ARBA00023136"/>
    </source>
</evidence>
<name>A0A2K1INP7_PHYPA</name>
<dbReference type="InterPro" id="IPR013083">
    <property type="entry name" value="Znf_RING/FYVE/PHD"/>
</dbReference>
<dbReference type="InterPro" id="IPR001841">
    <property type="entry name" value="Znf_RING"/>
</dbReference>
<comment type="pathway">
    <text evidence="3">Protein modification; protein ubiquitination.</text>
</comment>
<organism evidence="17">
    <name type="scientific">Physcomitrium patens</name>
    <name type="common">Spreading-leaved earth moss</name>
    <name type="synonym">Physcomitrella patens</name>
    <dbReference type="NCBI Taxonomy" id="3218"/>
    <lineage>
        <taxon>Eukaryota</taxon>
        <taxon>Viridiplantae</taxon>
        <taxon>Streptophyta</taxon>
        <taxon>Embryophyta</taxon>
        <taxon>Bryophyta</taxon>
        <taxon>Bryophytina</taxon>
        <taxon>Bryopsida</taxon>
        <taxon>Funariidae</taxon>
        <taxon>Funariales</taxon>
        <taxon>Funariaceae</taxon>
        <taxon>Physcomitrium</taxon>
    </lineage>
</organism>
<dbReference type="InterPro" id="IPR044600">
    <property type="entry name" value="ATL1/ATL16-like"/>
</dbReference>
<evidence type="ECO:0000256" key="2">
    <source>
        <dbReference type="ARBA" id="ARBA00004167"/>
    </source>
</evidence>
<dbReference type="CDD" id="cd16461">
    <property type="entry name" value="RING-H2_EL5-like"/>
    <property type="match status" value="1"/>
</dbReference>
<evidence type="ECO:0000256" key="11">
    <source>
        <dbReference type="ARBA" id="ARBA00022989"/>
    </source>
</evidence>
<evidence type="ECO:0000313" key="18">
    <source>
        <dbReference type="EnsemblPlants" id="Pp3c22_15530V3.1"/>
    </source>
</evidence>
<keyword evidence="12 15" id="KW-0472">Membrane</keyword>
<dbReference type="OrthoDB" id="8062037at2759"/>
<dbReference type="Pfam" id="PF13639">
    <property type="entry name" value="zf-RING_2"/>
    <property type="match status" value="1"/>
</dbReference>